<dbReference type="OrthoDB" id="8266064at2"/>
<evidence type="ECO:0000313" key="3">
    <source>
        <dbReference type="Proteomes" id="UP000249725"/>
    </source>
</evidence>
<dbReference type="Gene3D" id="3.40.50.200">
    <property type="entry name" value="Peptidase S8/S53 domain"/>
    <property type="match status" value="1"/>
</dbReference>
<dbReference type="InterPro" id="IPR036852">
    <property type="entry name" value="Peptidase_S8/S53_dom_sf"/>
</dbReference>
<dbReference type="Proteomes" id="UP000249725">
    <property type="component" value="Unassembled WGS sequence"/>
</dbReference>
<proteinExistence type="predicted"/>
<dbReference type="AlphaFoldDB" id="A0A328AUP2"/>
<protein>
    <recommendedName>
        <fullName evidence="1">Peptidase S8/S53 domain-containing protein</fullName>
    </recommendedName>
</protein>
<evidence type="ECO:0000313" key="2">
    <source>
        <dbReference type="EMBL" id="RAK57254.1"/>
    </source>
</evidence>
<name>A0A328AUP2_9CAUL</name>
<reference evidence="3" key="1">
    <citation type="submission" date="2018-05" db="EMBL/GenBank/DDBJ databases">
        <authorList>
            <person name="Li X."/>
        </authorList>
    </citation>
    <scope>NUCLEOTIDE SEQUENCE [LARGE SCALE GENOMIC DNA]</scope>
    <source>
        <strain evidence="3">YIM 73061</strain>
    </source>
</reference>
<gene>
    <name evidence="2" type="ORF">DJ018_04720</name>
</gene>
<feature type="domain" description="Peptidase S8/S53" evidence="1">
    <location>
        <begin position="297"/>
        <end position="532"/>
    </location>
</feature>
<evidence type="ECO:0000259" key="1">
    <source>
        <dbReference type="Pfam" id="PF00082"/>
    </source>
</evidence>
<dbReference type="SUPFAM" id="SSF52743">
    <property type="entry name" value="Subtilisin-like"/>
    <property type="match status" value="1"/>
</dbReference>
<sequence>MPAERPILNPTLRLLMEPVPVAGPGGGKSRRTIQASRLAAQRSALASSFQQLRTTSTRFAASGSTTLVVARMFEDSLAPSHTPNDLFSADVGCRFVAPLGDGYLIEAEERAFSFLAARAASSDRVTHMSDISRVESVSALGRDDVLRGRSLEELWERGLECDGGRLFTTWLMPYASEQAREALIQQFIALAGTTTLTLPSERPEPTGAIAQTAAARAIREYRASAGVGRSLVRLQSPEDLRRIVASGTVFRMDPVRPVTLSEAPASPANENVVPRGVGPIVACIDGGMTNPAYAVAEAWRVTPLVSDGDADTAHGNAITSLVTHAAALNPSLQLPEIECRFGVAQAVPHPGAAGVYLPDDLFDLLTRISTSQRETRVWNLSFNLADHDDDPEHVSDFGHQISRIARIAGVLPVVSIGNRRGTARSLLPPGDAEAALTVGGRVADAGAPGAPCSACCSGPGPDGMLKPEVSWFSPVAVAGGDRVVGSSYATALVSGLAAHTFERLKEPTPDLVKALLISKAERPEHDPSIGWGTPFRGAAPWECDRGTVTLAWNAALEPGFDYYWRDIPIPSEMIDDDGRLVGGASLTAVLEPITSPFAGPNYFSTRVEVALQHLNHNDKWGNLLGTMRESTLDEETARSDLKKWNPIRHHRKDSFRVGASTQPRLRVRARLYTRNLFQPGHPTRGGIPPQRVAFVLTLRTKHGDDGVYNSMVQDLGAFVDSAVIEQNIEIQI</sequence>
<dbReference type="GO" id="GO:0004252">
    <property type="term" value="F:serine-type endopeptidase activity"/>
    <property type="evidence" value="ECO:0007669"/>
    <property type="project" value="InterPro"/>
</dbReference>
<organism evidence="2 3">
    <name type="scientific">Phenylobacterium deserti</name>
    <dbReference type="NCBI Taxonomy" id="1914756"/>
    <lineage>
        <taxon>Bacteria</taxon>
        <taxon>Pseudomonadati</taxon>
        <taxon>Pseudomonadota</taxon>
        <taxon>Alphaproteobacteria</taxon>
        <taxon>Caulobacterales</taxon>
        <taxon>Caulobacteraceae</taxon>
        <taxon>Phenylobacterium</taxon>
    </lineage>
</organism>
<dbReference type="InterPro" id="IPR000209">
    <property type="entry name" value="Peptidase_S8/S53_dom"/>
</dbReference>
<comment type="caution">
    <text evidence="2">The sequence shown here is derived from an EMBL/GenBank/DDBJ whole genome shotgun (WGS) entry which is preliminary data.</text>
</comment>
<accession>A0A328AUP2</accession>
<keyword evidence="3" id="KW-1185">Reference proteome</keyword>
<dbReference type="GO" id="GO:0006508">
    <property type="term" value="P:proteolysis"/>
    <property type="evidence" value="ECO:0007669"/>
    <property type="project" value="InterPro"/>
</dbReference>
<dbReference type="Pfam" id="PF00082">
    <property type="entry name" value="Peptidase_S8"/>
    <property type="match status" value="1"/>
</dbReference>
<dbReference type="EMBL" id="QFYR01000001">
    <property type="protein sequence ID" value="RAK57254.1"/>
    <property type="molecule type" value="Genomic_DNA"/>
</dbReference>